<dbReference type="RefSeq" id="WP_185801261.1">
    <property type="nucleotide sequence ID" value="NZ_JACJVJ010000002.1"/>
</dbReference>
<sequence>MTDSPKLDTILPYPAPTCGDARILLFALRRMAVHGLEDAFAANALLSCYGLRYRRPMVLLRAILVDIARASRRNIIVASCCTPRMTGAERTLLQAIADPDSSGEAIAALMDRNEADGPMATIAALSDSLVAMGKPLRL</sequence>
<proteinExistence type="predicted"/>
<protein>
    <submittedName>
        <fullName evidence="1">Uncharacterized protein</fullName>
    </submittedName>
</protein>
<name>A0A842I2C6_9SPHN</name>
<keyword evidence="2" id="KW-1185">Reference proteome</keyword>
<dbReference type="Pfam" id="PF20333">
    <property type="entry name" value="DUF6628"/>
    <property type="match status" value="1"/>
</dbReference>
<organism evidence="1 2">
    <name type="scientific">Parasphingopyxis marina</name>
    <dbReference type="NCBI Taxonomy" id="2761622"/>
    <lineage>
        <taxon>Bacteria</taxon>
        <taxon>Pseudomonadati</taxon>
        <taxon>Pseudomonadota</taxon>
        <taxon>Alphaproteobacteria</taxon>
        <taxon>Sphingomonadales</taxon>
        <taxon>Sphingomonadaceae</taxon>
        <taxon>Parasphingopyxis</taxon>
    </lineage>
</organism>
<reference evidence="1 2" key="1">
    <citation type="submission" date="2020-08" db="EMBL/GenBank/DDBJ databases">
        <title>Draft genome sequence of Parasphingopyxis sp. GrpM-11.</title>
        <authorList>
            <person name="Oh J."/>
            <person name="Roh D.-H."/>
        </authorList>
    </citation>
    <scope>NUCLEOTIDE SEQUENCE [LARGE SCALE GENOMIC DNA]</scope>
    <source>
        <strain evidence="1 2">GrpM-11</strain>
    </source>
</reference>
<comment type="caution">
    <text evidence="1">The sequence shown here is derived from an EMBL/GenBank/DDBJ whole genome shotgun (WGS) entry which is preliminary data.</text>
</comment>
<dbReference type="EMBL" id="JACJVJ010000002">
    <property type="protein sequence ID" value="MBC2777964.1"/>
    <property type="molecule type" value="Genomic_DNA"/>
</dbReference>
<dbReference type="Proteomes" id="UP000564378">
    <property type="component" value="Unassembled WGS sequence"/>
</dbReference>
<gene>
    <name evidence="1" type="ORF">H6P80_10065</name>
</gene>
<evidence type="ECO:0000313" key="1">
    <source>
        <dbReference type="EMBL" id="MBC2777964.1"/>
    </source>
</evidence>
<accession>A0A842I2C6</accession>
<dbReference type="InterPro" id="IPR046736">
    <property type="entry name" value="DUF6628"/>
</dbReference>
<evidence type="ECO:0000313" key="2">
    <source>
        <dbReference type="Proteomes" id="UP000564378"/>
    </source>
</evidence>
<dbReference type="AlphaFoldDB" id="A0A842I2C6"/>